<dbReference type="InterPro" id="IPR003410">
    <property type="entry name" value="HYR_dom"/>
</dbReference>
<dbReference type="Pfam" id="PF02494">
    <property type="entry name" value="HYR"/>
    <property type="match status" value="2"/>
</dbReference>
<evidence type="ECO:0000256" key="2">
    <source>
        <dbReference type="SAM" id="MobiDB-lite"/>
    </source>
</evidence>
<dbReference type="PANTHER" id="PTHR24273:SF32">
    <property type="entry name" value="HYALIN"/>
    <property type="match status" value="1"/>
</dbReference>
<dbReference type="NCBIfam" id="TIGR03382">
    <property type="entry name" value="GC_trans_RRR"/>
    <property type="match status" value="1"/>
</dbReference>
<sequence length="647" mass="67146">VGGLADSALSSIKTYPRPGVELDGKLYFVAEPNAYAGDILFRSDGTSAGTVAVGGTTSLRQPTHLTRLGGRLLVAASDNDTGARALWSVDPSAEAPRVLAPVRLWTDDPERPIVTAGTEAWFIYPEDAEGESLWKTDGTPEGTRRVRGLRSIRWRPRLPVVLGTRLYFAAASSAWSGEELWTSDGTDAGTRKLVALDAPEAFVSFYDMVTMNGRLYFWASTDALGIQLWTSDGTAAGTRALGPVPSESGTELRQRNTAIVNGTLFFPVHPAGRAPELWKSDGGAPVRVRTFGTSARVGPPIHLTAAGDTLLFVADDGTHGYQPWRSDGTAEGTGMLKNLRPDGGPAAGSPGDFFPLGTDGTFVFAASDGLSGQELWRTDGTAAGTVRVADIAPGVASSSPLWMVPAGEHLFFPAWSAGSGTELWAMRLEEADMEAPVLTCPGPQVVEAVSAQGAPVSYPLARVTDDKDPNPKVTYSHASGAVFMLGVTDASVTATDAAGNATMCQFAVHVRDTTAPALECPPSQSAVATSSAGVAVVWPEAQASDAVSRPVTVTYAPARGSVFPVGTTEVTATATDSSGNPRSCTFEVRVSGSDTPDGGGGTSPPPPEDSSGCGCQQSGGAGLGMFGLALLGLLSARRRRSVDTTAP</sequence>
<dbReference type="Proteomes" id="UP000518300">
    <property type="component" value="Unassembled WGS sequence"/>
</dbReference>
<evidence type="ECO:0000256" key="1">
    <source>
        <dbReference type="ARBA" id="ARBA00022737"/>
    </source>
</evidence>
<feature type="domain" description="HYR" evidence="3">
    <location>
        <begin position="431"/>
        <end position="510"/>
    </location>
</feature>
<dbReference type="InterPro" id="IPR030916">
    <property type="entry name" value="ELWxxDGT_rpt"/>
</dbReference>
<comment type="caution">
    <text evidence="4">The sequence shown here is derived from an EMBL/GenBank/DDBJ whole genome shotgun (WGS) entry which is preliminary data.</text>
</comment>
<dbReference type="InterPro" id="IPR017756">
    <property type="entry name" value="TM_Gly-Cys-Arg_CS"/>
</dbReference>
<feature type="region of interest" description="Disordered" evidence="2">
    <location>
        <begin position="589"/>
        <end position="617"/>
    </location>
</feature>
<dbReference type="NCBIfam" id="TIGR04534">
    <property type="entry name" value="ELWxxDGT_rpt"/>
    <property type="match status" value="1"/>
</dbReference>
<dbReference type="InterPro" id="IPR024038">
    <property type="entry name" value="MYXO-CTERM"/>
</dbReference>
<accession>A0A848LTF2</accession>
<dbReference type="AlphaFoldDB" id="A0A848LTF2"/>
<proteinExistence type="predicted"/>
<keyword evidence="1" id="KW-0677">Repeat</keyword>
<name>A0A848LTF2_9BACT</name>
<protein>
    <submittedName>
        <fullName evidence="4">HYR domain-containing protein</fullName>
    </submittedName>
</protein>
<organism evidence="4 5">
    <name type="scientific">Pyxidicoccus fallax</name>
    <dbReference type="NCBI Taxonomy" id="394095"/>
    <lineage>
        <taxon>Bacteria</taxon>
        <taxon>Pseudomonadati</taxon>
        <taxon>Myxococcota</taxon>
        <taxon>Myxococcia</taxon>
        <taxon>Myxococcales</taxon>
        <taxon>Cystobacterineae</taxon>
        <taxon>Myxococcaceae</taxon>
        <taxon>Pyxidicoccus</taxon>
    </lineage>
</organism>
<feature type="domain" description="HYR" evidence="3">
    <location>
        <begin position="511"/>
        <end position="592"/>
    </location>
</feature>
<dbReference type="RefSeq" id="WP_169349885.1">
    <property type="nucleotide sequence ID" value="NZ_JABBJJ010000261.1"/>
</dbReference>
<feature type="non-terminal residue" evidence="4">
    <location>
        <position position="1"/>
    </location>
</feature>
<dbReference type="PANTHER" id="PTHR24273">
    <property type="entry name" value="FI04643P-RELATED"/>
    <property type="match status" value="1"/>
</dbReference>
<reference evidence="4 5" key="1">
    <citation type="submission" date="2020-04" db="EMBL/GenBank/DDBJ databases">
        <title>Draft genome of Pyxidicoccus fallax type strain.</title>
        <authorList>
            <person name="Whitworth D.E."/>
        </authorList>
    </citation>
    <scope>NUCLEOTIDE SEQUENCE [LARGE SCALE GENOMIC DNA]</scope>
    <source>
        <strain evidence="4 5">DSM 14698</strain>
    </source>
</reference>
<dbReference type="PROSITE" id="PS50825">
    <property type="entry name" value="HYR"/>
    <property type="match status" value="2"/>
</dbReference>
<dbReference type="EMBL" id="JABBJJ010000261">
    <property type="protein sequence ID" value="NMO20674.1"/>
    <property type="molecule type" value="Genomic_DNA"/>
</dbReference>
<evidence type="ECO:0000313" key="5">
    <source>
        <dbReference type="Proteomes" id="UP000518300"/>
    </source>
</evidence>
<keyword evidence="5" id="KW-1185">Reference proteome</keyword>
<gene>
    <name evidence="4" type="ORF">HG543_38350</name>
</gene>
<evidence type="ECO:0000259" key="3">
    <source>
        <dbReference type="PROSITE" id="PS50825"/>
    </source>
</evidence>
<evidence type="ECO:0000313" key="4">
    <source>
        <dbReference type="EMBL" id="NMO20674.1"/>
    </source>
</evidence>
<dbReference type="NCBIfam" id="TIGR03901">
    <property type="entry name" value="MYXO-CTERM"/>
    <property type="match status" value="1"/>
</dbReference>